<reference evidence="2 3" key="1">
    <citation type="submission" date="2014-02" db="EMBL/GenBank/DDBJ databases">
        <title>The small core and large imbalanced accessory genome model reveals a collaborative survival strategy of Sorangium cellulosum strains in nature.</title>
        <authorList>
            <person name="Han K."/>
            <person name="Peng R."/>
            <person name="Blom J."/>
            <person name="Li Y.-Z."/>
        </authorList>
    </citation>
    <scope>NUCLEOTIDE SEQUENCE [LARGE SCALE GENOMIC DNA]</scope>
    <source>
        <strain evidence="2 3">So0011-07</strain>
    </source>
</reference>
<accession>A0A150T0W7</accession>
<dbReference type="SMART" id="SM00754">
    <property type="entry name" value="CHRD"/>
    <property type="match status" value="1"/>
</dbReference>
<proteinExistence type="predicted"/>
<dbReference type="AlphaFoldDB" id="A0A150T0W7"/>
<evidence type="ECO:0000313" key="3">
    <source>
        <dbReference type="Proteomes" id="UP000075635"/>
    </source>
</evidence>
<dbReference type="InterPro" id="IPR010895">
    <property type="entry name" value="CHRD"/>
</dbReference>
<dbReference type="Pfam" id="PF07452">
    <property type="entry name" value="CHRD"/>
    <property type="match status" value="1"/>
</dbReference>
<gene>
    <name evidence="2" type="ORF">BE17_03540</name>
</gene>
<dbReference type="EMBL" id="JEMB01000302">
    <property type="protein sequence ID" value="KYF98087.1"/>
    <property type="molecule type" value="Genomic_DNA"/>
</dbReference>
<name>A0A150T0W7_SORCE</name>
<organism evidence="2 3">
    <name type="scientific">Sorangium cellulosum</name>
    <name type="common">Polyangium cellulosum</name>
    <dbReference type="NCBI Taxonomy" id="56"/>
    <lineage>
        <taxon>Bacteria</taxon>
        <taxon>Pseudomonadati</taxon>
        <taxon>Myxococcota</taxon>
        <taxon>Polyangia</taxon>
        <taxon>Polyangiales</taxon>
        <taxon>Polyangiaceae</taxon>
        <taxon>Sorangium</taxon>
    </lineage>
</organism>
<evidence type="ECO:0000313" key="2">
    <source>
        <dbReference type="EMBL" id="KYF98087.1"/>
    </source>
</evidence>
<evidence type="ECO:0000259" key="1">
    <source>
        <dbReference type="PROSITE" id="PS50933"/>
    </source>
</evidence>
<dbReference type="Proteomes" id="UP000075635">
    <property type="component" value="Unassembled WGS sequence"/>
</dbReference>
<protein>
    <recommendedName>
        <fullName evidence="1">CHRD domain-containing protein</fullName>
    </recommendedName>
</protein>
<comment type="caution">
    <text evidence="2">The sequence shown here is derived from an EMBL/GenBank/DDBJ whole genome shotgun (WGS) entry which is preliminary data.</text>
</comment>
<dbReference type="PROSITE" id="PS50933">
    <property type="entry name" value="CHRD"/>
    <property type="match status" value="1"/>
</dbReference>
<sequence length="145" mass="14799">MQRFTMSALGAVVLATSLGRAALPERPVRPLTAALSGQDEVPGPGDLDGTGTARIALDLVRGELCFDLAVAGIAPATAARIHEGSAGRAGRGVITLMPPTGGSSSGCVTAERDDLRALLLDPASYYVAVRTADFPDGALRGQLSR</sequence>
<feature type="domain" description="CHRD" evidence="1">
    <location>
        <begin position="27"/>
        <end position="145"/>
    </location>
</feature>